<sequence length="119" mass="12629">MSHKSVSKLLAIFAIVGLVISLSGTFAQSFMIGGMYKVSGTNPNGSRYQGSVQISQNDDGSYTFDWSVGNNYSGTGSLQGNVLSVDWGDTYPVIYNVKNGGARLEGTWGNGAGTEILYK</sequence>
<organism evidence="1 2">
    <name type="scientific">Leptospira fletcheri</name>
    <dbReference type="NCBI Taxonomy" id="2484981"/>
    <lineage>
        <taxon>Bacteria</taxon>
        <taxon>Pseudomonadati</taxon>
        <taxon>Spirochaetota</taxon>
        <taxon>Spirochaetia</taxon>
        <taxon>Leptospirales</taxon>
        <taxon>Leptospiraceae</taxon>
        <taxon>Leptospira</taxon>
    </lineage>
</organism>
<dbReference type="EMBL" id="RQET01000002">
    <property type="protein sequence ID" value="TGK13181.1"/>
    <property type="molecule type" value="Genomic_DNA"/>
</dbReference>
<dbReference type="OrthoDB" id="9810038at2"/>
<name>A0A4R9GKW6_9LEPT</name>
<keyword evidence="2" id="KW-1185">Reference proteome</keyword>
<reference evidence="1" key="1">
    <citation type="journal article" date="2019" name="PLoS Negl. Trop. Dis.">
        <title>Revisiting the worldwide diversity of Leptospira species in the environment.</title>
        <authorList>
            <person name="Vincent A.T."/>
            <person name="Schiettekatte O."/>
            <person name="Bourhy P."/>
            <person name="Veyrier F.J."/>
            <person name="Picardeau M."/>
        </authorList>
    </citation>
    <scope>NUCLEOTIDE SEQUENCE [LARGE SCALE GENOMIC DNA]</scope>
    <source>
        <strain evidence="1">SSW15</strain>
    </source>
</reference>
<evidence type="ECO:0000313" key="2">
    <source>
        <dbReference type="Proteomes" id="UP000298458"/>
    </source>
</evidence>
<evidence type="ECO:0000313" key="1">
    <source>
        <dbReference type="EMBL" id="TGK13181.1"/>
    </source>
</evidence>
<accession>A0A4R9GKW6</accession>
<dbReference type="Proteomes" id="UP000298458">
    <property type="component" value="Unassembled WGS sequence"/>
</dbReference>
<dbReference type="RefSeq" id="WP_135766691.1">
    <property type="nucleotide sequence ID" value="NZ_RQET01000002.1"/>
</dbReference>
<dbReference type="AlphaFoldDB" id="A0A4R9GKW6"/>
<gene>
    <name evidence="1" type="ORF">EHO60_02995</name>
</gene>
<comment type="caution">
    <text evidence="1">The sequence shown here is derived from an EMBL/GenBank/DDBJ whole genome shotgun (WGS) entry which is preliminary data.</text>
</comment>
<proteinExistence type="predicted"/>
<protein>
    <submittedName>
        <fullName evidence="1">Fibronectin-binding protein</fullName>
    </submittedName>
</protein>